<dbReference type="GO" id="GO:0004519">
    <property type="term" value="F:endonuclease activity"/>
    <property type="evidence" value="ECO:0007669"/>
    <property type="project" value="InterPro"/>
</dbReference>
<sequence>MASPLQKRNQRIAALKQQEQLTTQNENDRGDVIIPNAQAPKSEWDIVRASIQKDVSALKSIKQIEDKLAYKARCLPQYESYISQANIPLDIAVMLMVWLFDCKDLERAISLGLYCATHGATMPAGFKPHVETFMADATLAWADAQWKAGHSVSPYFGQIFNLVTTEWDLYDQIIAKYYKLSGLMVLGPNGSNIKHQSEPALLYSAKALFQKAMKKYDKVGVGTRIDEIDKRLIKLQLPLTPEE</sequence>
<dbReference type="GO" id="GO:0003677">
    <property type="term" value="F:DNA binding"/>
    <property type="evidence" value="ECO:0007669"/>
    <property type="project" value="InterPro"/>
</dbReference>
<dbReference type="EMBL" id="BJTZ01000005">
    <property type="protein sequence ID" value="GEK13229.1"/>
    <property type="molecule type" value="Genomic_DNA"/>
</dbReference>
<proteinExistence type="predicted"/>
<evidence type="ECO:0000313" key="1">
    <source>
        <dbReference type="EMBL" id="GEK13229.1"/>
    </source>
</evidence>
<dbReference type="Proteomes" id="UP000321787">
    <property type="component" value="Unassembled WGS sequence"/>
</dbReference>
<organism evidence="1 2">
    <name type="scientific">Aliivibrio fischeri</name>
    <name type="common">Vibrio fischeri</name>
    <dbReference type="NCBI Taxonomy" id="668"/>
    <lineage>
        <taxon>Bacteria</taxon>
        <taxon>Pseudomonadati</taxon>
        <taxon>Pseudomonadota</taxon>
        <taxon>Gammaproteobacteria</taxon>
        <taxon>Vibrionales</taxon>
        <taxon>Vibrionaceae</taxon>
        <taxon>Aliivibrio</taxon>
    </lineage>
</organism>
<dbReference type="RefSeq" id="WP_146862899.1">
    <property type="nucleotide sequence ID" value="NZ_BJTZ01000005.1"/>
</dbReference>
<protein>
    <submittedName>
        <fullName evidence="1">Terminase</fullName>
    </submittedName>
</protein>
<dbReference type="Pfam" id="PF05944">
    <property type="entry name" value="Phage_term_smal"/>
    <property type="match status" value="1"/>
</dbReference>
<dbReference type="InterPro" id="IPR010270">
    <property type="entry name" value="Phage_P2_GpM"/>
</dbReference>
<dbReference type="AlphaFoldDB" id="A0A510UFA7"/>
<comment type="caution">
    <text evidence="1">The sequence shown here is derived from an EMBL/GenBank/DDBJ whole genome shotgun (WGS) entry which is preliminary data.</text>
</comment>
<accession>A0A510UFA7</accession>
<evidence type="ECO:0000313" key="2">
    <source>
        <dbReference type="Proteomes" id="UP000321787"/>
    </source>
</evidence>
<gene>
    <name evidence="1" type="primary">gpM</name>
    <name evidence="1" type="ORF">AFI02nite_12650</name>
</gene>
<name>A0A510UFA7_ALIFS</name>
<reference evidence="1 2" key="1">
    <citation type="submission" date="2019-07" db="EMBL/GenBank/DDBJ databases">
        <title>Whole genome shotgun sequence of Aliivibrio fischeri NBRC 101058.</title>
        <authorList>
            <person name="Hosoyama A."/>
            <person name="Uohara A."/>
            <person name="Ohji S."/>
            <person name="Ichikawa N."/>
        </authorList>
    </citation>
    <scope>NUCLEOTIDE SEQUENCE [LARGE SCALE GENOMIC DNA]</scope>
    <source>
        <strain evidence="1 2">NBRC 101058</strain>
    </source>
</reference>